<dbReference type="InterPro" id="IPR036236">
    <property type="entry name" value="Znf_C2H2_sf"/>
</dbReference>
<dbReference type="FunFam" id="3.30.160.60:FF:002320">
    <property type="entry name" value="ras-responsive element-binding protein 1 isoform X1"/>
    <property type="match status" value="1"/>
</dbReference>
<dbReference type="InterPro" id="IPR052795">
    <property type="entry name" value="RREB1"/>
</dbReference>
<dbReference type="AlphaFoldDB" id="G5BYR3"/>
<feature type="compositionally biased region" description="Gly residues" evidence="2">
    <location>
        <begin position="571"/>
        <end position="583"/>
    </location>
</feature>
<reference evidence="4 5" key="1">
    <citation type="journal article" date="2011" name="Nature">
        <title>Genome sequencing reveals insights into physiology and longevity of the naked mole rat.</title>
        <authorList>
            <person name="Kim E.B."/>
            <person name="Fang X."/>
            <person name="Fushan A.A."/>
            <person name="Huang Z."/>
            <person name="Lobanov A.V."/>
            <person name="Han L."/>
            <person name="Marino S.M."/>
            <person name="Sun X."/>
            <person name="Turanov A.A."/>
            <person name="Yang P."/>
            <person name="Yim S.H."/>
            <person name="Zhao X."/>
            <person name="Kasaikina M.V."/>
            <person name="Stoletzki N."/>
            <person name="Peng C."/>
            <person name="Polak P."/>
            <person name="Xiong Z."/>
            <person name="Kiezun A."/>
            <person name="Zhu Y."/>
            <person name="Chen Y."/>
            <person name="Kryukov G.V."/>
            <person name="Zhang Q."/>
            <person name="Peshkin L."/>
            <person name="Yang L."/>
            <person name="Bronson R.T."/>
            <person name="Buffenstein R."/>
            <person name="Wang B."/>
            <person name="Han C."/>
            <person name="Li Q."/>
            <person name="Chen L."/>
            <person name="Zhao W."/>
            <person name="Sunyaev S.R."/>
            <person name="Park T.J."/>
            <person name="Zhang G."/>
            <person name="Wang J."/>
            <person name="Gladyshev V.N."/>
        </authorList>
    </citation>
    <scope>NUCLEOTIDE SEQUENCE [LARGE SCALE GENOMIC DNA]</scope>
</reference>
<name>G5BYR3_HETGA</name>
<dbReference type="Gene3D" id="3.30.160.60">
    <property type="entry name" value="Classic Zinc Finger"/>
    <property type="match status" value="2"/>
</dbReference>
<dbReference type="PROSITE" id="PS50157">
    <property type="entry name" value="ZINC_FINGER_C2H2_2"/>
    <property type="match status" value="2"/>
</dbReference>
<feature type="domain" description="C2H2-type" evidence="3">
    <location>
        <begin position="497"/>
        <end position="524"/>
    </location>
</feature>
<dbReference type="Proteomes" id="UP000006813">
    <property type="component" value="Unassembled WGS sequence"/>
</dbReference>
<evidence type="ECO:0000259" key="3">
    <source>
        <dbReference type="PROSITE" id="PS50157"/>
    </source>
</evidence>
<proteinExistence type="predicted"/>
<dbReference type="STRING" id="10181.G5BYR3"/>
<evidence type="ECO:0000256" key="2">
    <source>
        <dbReference type="SAM" id="MobiDB-lite"/>
    </source>
</evidence>
<keyword evidence="1" id="KW-0862">Zinc</keyword>
<evidence type="ECO:0000256" key="1">
    <source>
        <dbReference type="PROSITE-ProRule" id="PRU00042"/>
    </source>
</evidence>
<keyword evidence="1" id="KW-0479">Metal-binding</keyword>
<dbReference type="InterPro" id="IPR013087">
    <property type="entry name" value="Znf_C2H2_type"/>
</dbReference>
<dbReference type="GO" id="GO:0001228">
    <property type="term" value="F:DNA-binding transcription activator activity, RNA polymerase II-specific"/>
    <property type="evidence" value="ECO:0007669"/>
    <property type="project" value="TreeGrafter"/>
</dbReference>
<protein>
    <submittedName>
        <fullName evidence="4">Ras-responsive element-binding protein 1</fullName>
    </submittedName>
</protein>
<feature type="compositionally biased region" description="Basic and acidic residues" evidence="2">
    <location>
        <begin position="463"/>
        <end position="478"/>
    </location>
</feature>
<organism evidence="4 5">
    <name type="scientific">Heterocephalus glaber</name>
    <name type="common">Naked mole rat</name>
    <dbReference type="NCBI Taxonomy" id="10181"/>
    <lineage>
        <taxon>Eukaryota</taxon>
        <taxon>Metazoa</taxon>
        <taxon>Chordata</taxon>
        <taxon>Craniata</taxon>
        <taxon>Vertebrata</taxon>
        <taxon>Euteleostomi</taxon>
        <taxon>Mammalia</taxon>
        <taxon>Eutheria</taxon>
        <taxon>Euarchontoglires</taxon>
        <taxon>Glires</taxon>
        <taxon>Rodentia</taxon>
        <taxon>Hystricomorpha</taxon>
        <taxon>Bathyergidae</taxon>
        <taxon>Heterocephalus</taxon>
    </lineage>
</organism>
<accession>G5BYR3</accession>
<evidence type="ECO:0000313" key="4">
    <source>
        <dbReference type="EMBL" id="EHB14424.1"/>
    </source>
</evidence>
<feature type="compositionally biased region" description="Polar residues" evidence="2">
    <location>
        <begin position="397"/>
        <end position="414"/>
    </location>
</feature>
<dbReference type="PANTHER" id="PTHR46451:SF1">
    <property type="entry name" value="RAS-RESPONSIVE ELEMENT-BINDING PROTEIN 1"/>
    <property type="match status" value="1"/>
</dbReference>
<feature type="domain" description="C2H2-type" evidence="3">
    <location>
        <begin position="100"/>
        <end position="127"/>
    </location>
</feature>
<dbReference type="GO" id="GO:0008270">
    <property type="term" value="F:zinc ion binding"/>
    <property type="evidence" value="ECO:0007669"/>
    <property type="project" value="UniProtKB-KW"/>
</dbReference>
<sequence>MTSNSPIGLEGSDLSSINTMMSAVMNSVKMQSLKPSATEHIDQNQAGDHGGRPQGHHDGVWLQEGAHHARYSTPAMSAITCLPFSGGLLHMHLHLGISPYQCFICDYMVAEKAELICHLCMHSSEWPNICKICHYPFTIMANSQRHLGKRHLKGMCKDIEKNIDYVSSSVADLVDVVCWLCGEDLKHYCALCIHMLTHCGCGLGGCHKTHKLFQCKECSIAFVAKCNCIHHILKQHLARSKQHIESHMLTMHGPGNTEASAEEWPLATASPSLPSCSPKMAFFMGAPPSCPLPTWQSSWSRPAALQGTSDAGLFLEGPGAGASEEGECVLPEPFFPGPLQLLHGVHRPVHPQELQERRQGCSCSWTTKVADPGLLSSSGSSVAAMDSLGGAIPRATATPSDTGSLKECGNQSPMPSSPEVAFPTEQGTAGSSKKTESQEGSEKPALCQPRPEDDAQEEAAGGHTDHHGSSDEEQGRSPENRLLRAKWNFYTNCLQKINCPHCSWVFPWASSLQRHMLTHTDSQSNSEMSWAGEGKTTKCQGGERPLTLKGSLVRHPQIHQIPAREAPRKGQGQGKAGRGGQGGPVHAQRNNGASEDEAEVVPGTRDHAAVTRSRKGCGSHKKKEKEQGSPREPSPESPAALVQDLLELCGKRQAQPVLAAHGTSQLLGLE</sequence>
<feature type="compositionally biased region" description="Basic and acidic residues" evidence="2">
    <location>
        <begin position="433"/>
        <end position="442"/>
    </location>
</feature>
<dbReference type="SUPFAM" id="SSF57667">
    <property type="entry name" value="beta-beta-alpha zinc fingers"/>
    <property type="match status" value="2"/>
</dbReference>
<evidence type="ECO:0000313" key="5">
    <source>
        <dbReference type="Proteomes" id="UP000006813"/>
    </source>
</evidence>
<feature type="region of interest" description="Disordered" evidence="2">
    <location>
        <begin position="392"/>
        <end position="478"/>
    </location>
</feature>
<dbReference type="GO" id="GO:0005634">
    <property type="term" value="C:nucleus"/>
    <property type="evidence" value="ECO:0007669"/>
    <property type="project" value="TreeGrafter"/>
</dbReference>
<feature type="compositionally biased region" description="Basic residues" evidence="2">
    <location>
        <begin position="612"/>
        <end position="623"/>
    </location>
</feature>
<gene>
    <name evidence="4" type="ORF">GW7_16033</name>
</gene>
<dbReference type="SMART" id="SM00355">
    <property type="entry name" value="ZnF_C2H2"/>
    <property type="match status" value="5"/>
</dbReference>
<dbReference type="PANTHER" id="PTHR46451">
    <property type="entry name" value="RAS-RESPONSIVE ELEMENT-BINDING PROTEIN 1"/>
    <property type="match status" value="1"/>
</dbReference>
<dbReference type="PROSITE" id="PS00028">
    <property type="entry name" value="ZINC_FINGER_C2H2_1"/>
    <property type="match status" value="4"/>
</dbReference>
<dbReference type="InParanoid" id="G5BYR3"/>
<dbReference type="EMBL" id="JH172486">
    <property type="protein sequence ID" value="EHB14424.1"/>
    <property type="molecule type" value="Genomic_DNA"/>
</dbReference>
<feature type="region of interest" description="Disordered" evidence="2">
    <location>
        <begin position="522"/>
        <end position="640"/>
    </location>
</feature>
<dbReference type="GO" id="GO:0000978">
    <property type="term" value="F:RNA polymerase II cis-regulatory region sequence-specific DNA binding"/>
    <property type="evidence" value="ECO:0007669"/>
    <property type="project" value="TreeGrafter"/>
</dbReference>
<keyword evidence="1" id="KW-0863">Zinc-finger</keyword>